<sequence length="391" mass="45298">MKRIFFSAFLSIVILSACSQKIEKNSDNETQFKDFNLVRIDSIKIPYLGNPILQDISPLNHKILFIESGPTDEEIFITDFNGKILNSFVTNGNTIVGHLRRIAPLYFEEDGNSFLSFGQPHVKRVSIDGTNVEIIFTGIPLYYSGFPSPTNEIIFKGNKIFFNNRSEISEYNRYQKEYLKSLKLLGNFDLEKNEITYFLPFPESSKYHNGLIYPHSNWVSRFIFSKNELIVAFEGEPALFVFEDKEPFSFIKKIDLKLDNFNAYKGHPEGEKGIDFMDAMTTLGKIESIKKVGEYVLVGYNPGFNNEQIRNWKNTISPEEKRELINKFKKETPSKILVLNENLELLGDFSFPDNILISSLMERDGYLWGSKYNPDTEEDYFTIYKLEFSEK</sequence>
<evidence type="ECO:0000313" key="1">
    <source>
        <dbReference type="EMBL" id="MBB6324443.1"/>
    </source>
</evidence>
<name>A0A841MCK7_9BACT</name>
<dbReference type="SUPFAM" id="SSF75011">
    <property type="entry name" value="3-carboxy-cis,cis-mucoante lactonizing enzyme"/>
    <property type="match status" value="1"/>
</dbReference>
<comment type="caution">
    <text evidence="1">The sequence shown here is derived from an EMBL/GenBank/DDBJ whole genome shotgun (WGS) entry which is preliminary data.</text>
</comment>
<organism evidence="1 2">
    <name type="scientific">Algoriphagus iocasae</name>
    <dbReference type="NCBI Taxonomy" id="1836499"/>
    <lineage>
        <taxon>Bacteria</taxon>
        <taxon>Pseudomonadati</taxon>
        <taxon>Bacteroidota</taxon>
        <taxon>Cytophagia</taxon>
        <taxon>Cytophagales</taxon>
        <taxon>Cyclobacteriaceae</taxon>
        <taxon>Algoriphagus</taxon>
    </lineage>
</organism>
<gene>
    <name evidence="1" type="ORF">FHS59_000058</name>
</gene>
<dbReference type="Proteomes" id="UP000588604">
    <property type="component" value="Unassembled WGS sequence"/>
</dbReference>
<evidence type="ECO:0000313" key="2">
    <source>
        <dbReference type="Proteomes" id="UP000588604"/>
    </source>
</evidence>
<accession>A0A841MCK7</accession>
<dbReference type="RefSeq" id="WP_184492428.1">
    <property type="nucleotide sequence ID" value="NZ_JACIJO010000001.1"/>
</dbReference>
<dbReference type="PROSITE" id="PS51257">
    <property type="entry name" value="PROKAR_LIPOPROTEIN"/>
    <property type="match status" value="1"/>
</dbReference>
<evidence type="ECO:0008006" key="3">
    <source>
        <dbReference type="Google" id="ProtNLM"/>
    </source>
</evidence>
<protein>
    <recommendedName>
        <fullName evidence="3">DUF4221 domain-containing protein</fullName>
    </recommendedName>
</protein>
<dbReference type="AlphaFoldDB" id="A0A841MCK7"/>
<keyword evidence="2" id="KW-1185">Reference proteome</keyword>
<reference evidence="1 2" key="1">
    <citation type="submission" date="2020-08" db="EMBL/GenBank/DDBJ databases">
        <title>Genomic Encyclopedia of Type Strains, Phase IV (KMG-IV): sequencing the most valuable type-strain genomes for metagenomic binning, comparative biology and taxonomic classification.</title>
        <authorList>
            <person name="Goeker M."/>
        </authorList>
    </citation>
    <scope>NUCLEOTIDE SEQUENCE [LARGE SCALE GENOMIC DNA]</scope>
    <source>
        <strain evidence="1 2">DSM 102044</strain>
    </source>
</reference>
<dbReference type="EMBL" id="JACIJO010000001">
    <property type="protein sequence ID" value="MBB6324443.1"/>
    <property type="molecule type" value="Genomic_DNA"/>
</dbReference>
<proteinExistence type="predicted"/>